<proteinExistence type="predicted"/>
<sequence>MQEVQRLGTEMDLFSDKSLHHRRGEFLALPVGVSFGGGQTEPGALAAFAPKFYRYLVRTLEILFGKYSHLEHTFSNSAFPAASFNCGPRSVSLDHIDYGNLSHGLCALTALGSYDHTRGGHLILFGLKLAVQFPVRSSVLIPSGCMEHGNTPIGEGETRLSIAQYAAGGLFRWVAYGFRSAKSLLKTAAGKHLKHKIDKGANERWKEGYYKNIIIKTYSKLLIHHEEFNEERVYAVLIKGCSKKLQDYRIARFALEKNNASHAFGRLDLFRNKATVQSPCGEGGEICTGLDADRLLRGCERCYLLTNTLGGRGASAHLGLDVQVMKRVRRTGKSSISGAGWGAETFQESDSEDEQPRRRPKDVHPHTIVNATPTGTQSSVINASTVPAEPTNPAPRSFEFTDTPANDTDTGYNCDTSEIDMESIFQEYGFLDPELAVWDEEHGLKAKRARTALDNPMKQWREYSRELALEEMLRLEGRGTHADCFGHELFCPRCILSTHQRNPFHIIERWNDKFFEHVSLKSLGLRIQLGHRPGITCVNPKTSSNDDFVIIDCNGIHKVALDYCGCEGAKSAEVQLLRSSLYPVTSMNPKSAATFRVLKLFHILSFESKCTGYEFCNTLSRYTDNVGENPARWQNLKLLKRGGRGHEAGGILGTQPGELALLCPACPHPGINLPPGWELAPAAKMFLYALFLALDGNFRLKRKKVSSDDRDPSLSDGWSFFVKNDPYKEHLETHWDQTQEVYGALYGAFGQLNRRCSPAQHPDREARGLATSGVMTVDCTRHNLKRPNAVRDMQLGEKYLHPDYMLLKSLVATAIICLVISYDIACQWHKKLGERMKIFPPEDALSNNVKHVRFLVPKFHLPAHVESCNLGFSFNLTKGVGRTDGKAPERGWANINPAAQSTKEMGPGSRHDTLDDHFGDWNWKKIMKMGSTLMKKIQDTAPMRNDQILAFQDFDATIPPELVSQWRKAVELWEEDHNAPNPFKAEKRLVSEQLVRLKLAQEVAEGEPNYNASVEGSLADDHPSVVVLNGLQLEDDQYRLAEDFKALGLHPTAMQIATLVERSNSLRRRIAHWIELQERCMPEAHISRQRDAKAKPDGVAPSKPQDIPLHLPSSYKFRMPLQQPELRAYEFQLREGRAHDALHEMRQQLRIRTHLHHQKDKYARGIRHNTRSNTAIKKCQAKVDRAARKYRDSRNAMLVLSDPQTVPDWASTLPILRDEDVRGLSDALMGESEGRRCPSWIWTMNTGVLEGGSGDEALRIEWCCSRARAMRYTEEVELLLEEMRRVLAFLEWDGNRWRQRAQRVDSGDPSTYPGRQRPLEEGLRAYALRQASVRQRLFDSFAQKWNSVPDFVAITDQALSADMAEGEVVDNAM</sequence>
<feature type="compositionally biased region" description="Basic and acidic residues" evidence="1">
    <location>
        <begin position="354"/>
        <end position="365"/>
    </location>
</feature>
<dbReference type="OrthoDB" id="3261436at2759"/>
<organism evidence="3 4">
    <name type="scientific">Hebeloma cylindrosporum</name>
    <dbReference type="NCBI Taxonomy" id="76867"/>
    <lineage>
        <taxon>Eukaryota</taxon>
        <taxon>Fungi</taxon>
        <taxon>Dikarya</taxon>
        <taxon>Basidiomycota</taxon>
        <taxon>Agaricomycotina</taxon>
        <taxon>Agaricomycetes</taxon>
        <taxon>Agaricomycetidae</taxon>
        <taxon>Agaricales</taxon>
        <taxon>Agaricineae</taxon>
        <taxon>Hymenogastraceae</taxon>
        <taxon>Hebeloma</taxon>
    </lineage>
</organism>
<dbReference type="PANTHER" id="PTHR33096">
    <property type="entry name" value="CXC2 DOMAIN-CONTAINING PROTEIN"/>
    <property type="match status" value="1"/>
</dbReference>
<accession>A0A0C2XEN9</accession>
<evidence type="ECO:0000256" key="1">
    <source>
        <dbReference type="SAM" id="MobiDB-lite"/>
    </source>
</evidence>
<gene>
    <name evidence="3" type="ORF">M413DRAFT_13922</name>
</gene>
<feature type="domain" description="CxC2-like cysteine cluster KDZ transposase-associated" evidence="2">
    <location>
        <begin position="520"/>
        <end position="627"/>
    </location>
</feature>
<dbReference type="HOGENOM" id="CLU_003703_13_0_1"/>
<reference evidence="3 4" key="1">
    <citation type="submission" date="2014-04" db="EMBL/GenBank/DDBJ databases">
        <authorList>
            <consortium name="DOE Joint Genome Institute"/>
            <person name="Kuo A."/>
            <person name="Gay G."/>
            <person name="Dore J."/>
            <person name="Kohler A."/>
            <person name="Nagy L.G."/>
            <person name="Floudas D."/>
            <person name="Copeland A."/>
            <person name="Barry K.W."/>
            <person name="Cichocki N."/>
            <person name="Veneault-Fourrey C."/>
            <person name="LaButti K."/>
            <person name="Lindquist E.A."/>
            <person name="Lipzen A."/>
            <person name="Lundell T."/>
            <person name="Morin E."/>
            <person name="Murat C."/>
            <person name="Sun H."/>
            <person name="Tunlid A."/>
            <person name="Henrissat B."/>
            <person name="Grigoriev I.V."/>
            <person name="Hibbett D.S."/>
            <person name="Martin F."/>
            <person name="Nordberg H.P."/>
            <person name="Cantor M.N."/>
            <person name="Hua S.X."/>
        </authorList>
    </citation>
    <scope>NUCLEOTIDE SEQUENCE [LARGE SCALE GENOMIC DNA]</scope>
    <source>
        <strain evidence="4">h7</strain>
    </source>
</reference>
<name>A0A0C2XEN9_HEBCY</name>
<evidence type="ECO:0000313" key="3">
    <source>
        <dbReference type="EMBL" id="KIM36398.1"/>
    </source>
</evidence>
<feature type="region of interest" description="Disordered" evidence="1">
    <location>
        <begin position="333"/>
        <end position="408"/>
    </location>
</feature>
<evidence type="ECO:0000259" key="2">
    <source>
        <dbReference type="Pfam" id="PF18803"/>
    </source>
</evidence>
<dbReference type="STRING" id="686832.A0A0C2XEN9"/>
<protein>
    <recommendedName>
        <fullName evidence="2">CxC2-like cysteine cluster KDZ transposase-associated domain-containing protein</fullName>
    </recommendedName>
</protein>
<feature type="region of interest" description="Disordered" evidence="1">
    <location>
        <begin position="1090"/>
        <end position="1109"/>
    </location>
</feature>
<dbReference type="EMBL" id="KN831805">
    <property type="protein sequence ID" value="KIM36398.1"/>
    <property type="molecule type" value="Genomic_DNA"/>
</dbReference>
<feature type="compositionally biased region" description="Polar residues" evidence="1">
    <location>
        <begin position="369"/>
        <end position="385"/>
    </location>
</feature>
<dbReference type="Pfam" id="PF18758">
    <property type="entry name" value="KDZ"/>
    <property type="match status" value="1"/>
</dbReference>
<reference evidence="4" key="2">
    <citation type="submission" date="2015-01" db="EMBL/GenBank/DDBJ databases">
        <title>Evolutionary Origins and Diversification of the Mycorrhizal Mutualists.</title>
        <authorList>
            <consortium name="DOE Joint Genome Institute"/>
            <consortium name="Mycorrhizal Genomics Consortium"/>
            <person name="Kohler A."/>
            <person name="Kuo A."/>
            <person name="Nagy L.G."/>
            <person name="Floudas D."/>
            <person name="Copeland A."/>
            <person name="Barry K.W."/>
            <person name="Cichocki N."/>
            <person name="Veneault-Fourrey C."/>
            <person name="LaButti K."/>
            <person name="Lindquist E.A."/>
            <person name="Lipzen A."/>
            <person name="Lundell T."/>
            <person name="Morin E."/>
            <person name="Murat C."/>
            <person name="Riley R."/>
            <person name="Ohm R."/>
            <person name="Sun H."/>
            <person name="Tunlid A."/>
            <person name="Henrissat B."/>
            <person name="Grigoriev I.V."/>
            <person name="Hibbett D.S."/>
            <person name="Martin F."/>
        </authorList>
    </citation>
    <scope>NUCLEOTIDE SEQUENCE [LARGE SCALE GENOMIC DNA]</scope>
    <source>
        <strain evidence="4">h7</strain>
    </source>
</reference>
<dbReference type="InterPro" id="IPR041457">
    <property type="entry name" value="CxC2_KDZ-assoc"/>
</dbReference>
<keyword evidence="4" id="KW-1185">Reference proteome</keyword>
<dbReference type="Proteomes" id="UP000053424">
    <property type="component" value="Unassembled WGS sequence"/>
</dbReference>
<dbReference type="PANTHER" id="PTHR33096:SF1">
    <property type="entry name" value="CXC1-LIKE CYSTEINE CLUSTER ASSOCIATED WITH KDZ TRANSPOSASES DOMAIN-CONTAINING PROTEIN"/>
    <property type="match status" value="1"/>
</dbReference>
<dbReference type="Gene3D" id="3.60.130.30">
    <property type="match status" value="1"/>
</dbReference>
<dbReference type="InterPro" id="IPR040521">
    <property type="entry name" value="KDZ"/>
</dbReference>
<evidence type="ECO:0000313" key="4">
    <source>
        <dbReference type="Proteomes" id="UP000053424"/>
    </source>
</evidence>
<dbReference type="Pfam" id="PF18803">
    <property type="entry name" value="CxC2"/>
    <property type="match status" value="1"/>
</dbReference>